<dbReference type="GO" id="GO:0007062">
    <property type="term" value="P:sister chromatid cohesion"/>
    <property type="evidence" value="ECO:0007669"/>
    <property type="project" value="InterPro"/>
</dbReference>
<dbReference type="GO" id="GO:0005634">
    <property type="term" value="C:nucleus"/>
    <property type="evidence" value="ECO:0007669"/>
    <property type="project" value="UniProtKB-SubCell"/>
</dbReference>
<dbReference type="EMBL" id="JARYMX010000002">
    <property type="protein sequence ID" value="KAJ9562480.1"/>
    <property type="molecule type" value="Genomic_DNA"/>
</dbReference>
<dbReference type="Gene3D" id="1.10.10.580">
    <property type="entry name" value="Structural maintenance of chromosome 1. Chain E"/>
    <property type="match status" value="1"/>
</dbReference>
<evidence type="ECO:0000259" key="6">
    <source>
        <dbReference type="Pfam" id="PF04825"/>
    </source>
</evidence>
<accession>A0AA38TWW7</accession>
<evidence type="ECO:0000256" key="2">
    <source>
        <dbReference type="ARBA" id="ARBA00009870"/>
    </source>
</evidence>
<gene>
    <name evidence="7" type="ORF">OSB04_007640</name>
</gene>
<evidence type="ECO:0000259" key="5">
    <source>
        <dbReference type="Pfam" id="PF04824"/>
    </source>
</evidence>
<feature type="compositionally biased region" description="Polar residues" evidence="4">
    <location>
        <begin position="473"/>
        <end position="482"/>
    </location>
</feature>
<dbReference type="PANTHER" id="PTHR12585">
    <property type="entry name" value="SCC1 / RAD21 FAMILY MEMBER"/>
    <property type="match status" value="1"/>
</dbReference>
<comment type="caution">
    <text evidence="7">The sequence shown here is derived from an EMBL/GenBank/DDBJ whole genome shotgun (WGS) entry which is preliminary data.</text>
</comment>
<sequence length="619" mass="69954">MGMIYRQLLMGNNKGDLGPVWMAAHFPKRLRKDLVQHTNITSSVDKILEDQLPVVTYRILGFLLLGVARIYSKKVEYLLHDCNNSLNEMKIHLNERRKVNIDVGGMCTPESSSKRCKRSLVDMPVSESSGSKRCNVFLEAMHAQLSSISLPENFQLDAFDLEVVEDDISEDHVKSNLEIVLNEDAWETDRTGSQTIGKDWWDTSLSFTGHASPYATVINTNPSNMETSAEKLRDRFSLDECLDPMVLDETDEEVDLTVQQEPECKKTIFSDDFVIFEDREQATKEDNKYPDEECTTTTGETMVSEMTLVGSLTLKPSPEKRRLSVSIDVTPQSKAPVVSGENKSDLVAIHTPASKEHAWPPRKRRCVYDDTIVIPNKVFKNWLADASDLVGKRRKAPNPLLSRRERRSLDFVLEPIIPINADFPSVISSNKLLLLEKVEDTMEPDSKIEELGSLNTPNLTSEQKETEAIAPSTPVTHSTPLRFNNLHETSKANSPTSSKSREKDFFPIKDTELDEIQMKEGPSLLGECNQENEKWSAVTQSVGSYLHSNLVQKKERGEEEAINLSPILKHKTKKESARFFSEILILKTGGYIDVKQEKAYDDIRVMQTAKLKEVFGNRS</sequence>
<evidence type="ECO:0000313" key="7">
    <source>
        <dbReference type="EMBL" id="KAJ9562480.1"/>
    </source>
</evidence>
<name>A0AA38TWW7_9ASTR</name>
<comment type="similarity">
    <text evidence="2">Belongs to the rad21 family.</text>
</comment>
<dbReference type="InterPro" id="IPR006910">
    <property type="entry name" value="Rad21_Rec8_N"/>
</dbReference>
<feature type="domain" description="Rad21/Rec8-like protein C-terminal eukaryotic" evidence="5">
    <location>
        <begin position="558"/>
        <end position="609"/>
    </location>
</feature>
<keyword evidence="8" id="KW-1185">Reference proteome</keyword>
<dbReference type="Pfam" id="PF04825">
    <property type="entry name" value="Rad21_Rec8_N"/>
    <property type="match status" value="1"/>
</dbReference>
<dbReference type="GO" id="GO:0003682">
    <property type="term" value="F:chromatin binding"/>
    <property type="evidence" value="ECO:0007669"/>
    <property type="project" value="TreeGrafter"/>
</dbReference>
<evidence type="ECO:0000256" key="1">
    <source>
        <dbReference type="ARBA" id="ARBA00004123"/>
    </source>
</evidence>
<dbReference type="GO" id="GO:0008278">
    <property type="term" value="C:cohesin complex"/>
    <property type="evidence" value="ECO:0007669"/>
    <property type="project" value="InterPro"/>
</dbReference>
<feature type="region of interest" description="Disordered" evidence="4">
    <location>
        <begin position="459"/>
        <end position="505"/>
    </location>
</feature>
<protein>
    <recommendedName>
        <fullName evidence="9">Sister chromatid cohesion 1 protein 2</fullName>
    </recommendedName>
</protein>
<proteinExistence type="inferred from homology"/>
<dbReference type="Pfam" id="PF04824">
    <property type="entry name" value="Rad21_Rec8"/>
    <property type="match status" value="1"/>
</dbReference>
<dbReference type="PANTHER" id="PTHR12585:SF73">
    <property type="entry name" value="SISTER CHROMATID COHESION 1 PROTEIN 2"/>
    <property type="match status" value="1"/>
</dbReference>
<dbReference type="SUPFAM" id="SSF46785">
    <property type="entry name" value="Winged helix' DNA-binding domain"/>
    <property type="match status" value="1"/>
</dbReference>
<dbReference type="InterPro" id="IPR039781">
    <property type="entry name" value="Rad21/Rec8-like"/>
</dbReference>
<evidence type="ECO:0008006" key="9">
    <source>
        <dbReference type="Google" id="ProtNLM"/>
    </source>
</evidence>
<dbReference type="Proteomes" id="UP001172457">
    <property type="component" value="Chromosome 2"/>
</dbReference>
<evidence type="ECO:0000256" key="3">
    <source>
        <dbReference type="ARBA" id="ARBA00023242"/>
    </source>
</evidence>
<evidence type="ECO:0000256" key="4">
    <source>
        <dbReference type="SAM" id="MobiDB-lite"/>
    </source>
</evidence>
<evidence type="ECO:0000313" key="8">
    <source>
        <dbReference type="Proteomes" id="UP001172457"/>
    </source>
</evidence>
<comment type="subcellular location">
    <subcellularLocation>
        <location evidence="1">Nucleus</location>
    </subcellularLocation>
</comment>
<reference evidence="7" key="1">
    <citation type="submission" date="2023-03" db="EMBL/GenBank/DDBJ databases">
        <title>Chromosome-scale reference genome and RAD-based genetic map of yellow starthistle (Centaurea solstitialis) reveal putative structural variation and QTLs associated with invader traits.</title>
        <authorList>
            <person name="Reatini B."/>
            <person name="Cang F.A."/>
            <person name="Jiang Q."/>
            <person name="Mckibben M.T.W."/>
            <person name="Barker M.S."/>
            <person name="Rieseberg L.H."/>
            <person name="Dlugosch K.M."/>
        </authorList>
    </citation>
    <scope>NUCLEOTIDE SEQUENCE</scope>
    <source>
        <strain evidence="7">CAN-66</strain>
        <tissue evidence="7">Leaf</tissue>
    </source>
</reference>
<organism evidence="7 8">
    <name type="scientific">Centaurea solstitialis</name>
    <name type="common">yellow star-thistle</name>
    <dbReference type="NCBI Taxonomy" id="347529"/>
    <lineage>
        <taxon>Eukaryota</taxon>
        <taxon>Viridiplantae</taxon>
        <taxon>Streptophyta</taxon>
        <taxon>Embryophyta</taxon>
        <taxon>Tracheophyta</taxon>
        <taxon>Spermatophyta</taxon>
        <taxon>Magnoliopsida</taxon>
        <taxon>eudicotyledons</taxon>
        <taxon>Gunneridae</taxon>
        <taxon>Pentapetalae</taxon>
        <taxon>asterids</taxon>
        <taxon>campanulids</taxon>
        <taxon>Asterales</taxon>
        <taxon>Asteraceae</taxon>
        <taxon>Carduoideae</taxon>
        <taxon>Cardueae</taxon>
        <taxon>Centaureinae</taxon>
        <taxon>Centaurea</taxon>
    </lineage>
</organism>
<dbReference type="CDD" id="cd21793">
    <property type="entry name" value="Rad21_Rec8_M_AtSYN1-like"/>
    <property type="match status" value="1"/>
</dbReference>
<dbReference type="InterPro" id="IPR036390">
    <property type="entry name" value="WH_DNA-bd_sf"/>
</dbReference>
<dbReference type="GO" id="GO:1990414">
    <property type="term" value="P:replication-born double-strand break repair via sister chromatid exchange"/>
    <property type="evidence" value="ECO:0007669"/>
    <property type="project" value="TreeGrafter"/>
</dbReference>
<keyword evidence="3" id="KW-0539">Nucleus</keyword>
<dbReference type="AlphaFoldDB" id="A0AA38TWW7"/>
<feature type="domain" description="Rad21/Rec8-like protein N-terminal" evidence="6">
    <location>
        <begin position="3"/>
        <end position="102"/>
    </location>
</feature>
<dbReference type="InterPro" id="IPR006909">
    <property type="entry name" value="Rad21/Rec8_C_eu"/>
</dbReference>
<dbReference type="InterPro" id="IPR023093">
    <property type="entry name" value="ScpA-like_C"/>
</dbReference>